<feature type="region of interest" description="Disordered" evidence="18">
    <location>
        <begin position="585"/>
        <end position="651"/>
    </location>
</feature>
<dbReference type="FunFam" id="2.60.120.650:FF:000048">
    <property type="entry name" value="Lysine-specific demethylase 4A"/>
    <property type="match status" value="1"/>
</dbReference>
<dbReference type="PROSITE" id="PS51805">
    <property type="entry name" value="EPHD"/>
    <property type="match status" value="1"/>
</dbReference>
<evidence type="ECO:0000256" key="14">
    <source>
        <dbReference type="ARBA" id="ARBA00023163"/>
    </source>
</evidence>
<feature type="region of interest" description="Disordered" evidence="18">
    <location>
        <begin position="841"/>
        <end position="895"/>
    </location>
</feature>
<dbReference type="CDD" id="cd15571">
    <property type="entry name" value="ePHD"/>
    <property type="match status" value="1"/>
</dbReference>
<feature type="region of interest" description="Disordered" evidence="18">
    <location>
        <begin position="1042"/>
        <end position="1079"/>
    </location>
</feature>
<protein>
    <recommendedName>
        <fullName evidence="4">[histone H3]-trimethyl-L-lysine(9) demethylase</fullName>
        <ecNumber evidence="4">1.14.11.66</ecNumber>
    </recommendedName>
</protein>
<dbReference type="Pfam" id="PF13832">
    <property type="entry name" value="zf-HC5HC2H_2"/>
    <property type="match status" value="1"/>
</dbReference>
<feature type="compositionally biased region" description="Polar residues" evidence="18">
    <location>
        <begin position="562"/>
        <end position="572"/>
    </location>
</feature>
<evidence type="ECO:0000256" key="7">
    <source>
        <dbReference type="ARBA" id="ARBA00022771"/>
    </source>
</evidence>
<feature type="domain" description="JmjN" evidence="19">
    <location>
        <begin position="13"/>
        <end position="55"/>
    </location>
</feature>
<keyword evidence="14" id="KW-0804">Transcription</keyword>
<keyword evidence="7" id="KW-0863">Zinc-finger</keyword>
<dbReference type="GO" id="GO:0140684">
    <property type="term" value="F:histone H3K9me2/H3K9me3 demethylase activity"/>
    <property type="evidence" value="ECO:0007669"/>
    <property type="project" value="UniProtKB-EC"/>
</dbReference>
<dbReference type="GO" id="GO:0005634">
    <property type="term" value="C:nucleus"/>
    <property type="evidence" value="ECO:0007669"/>
    <property type="project" value="UniProtKB-SubCell"/>
</dbReference>
<dbReference type="SMART" id="SM00249">
    <property type="entry name" value="PHD"/>
    <property type="match status" value="2"/>
</dbReference>
<comment type="cofactor">
    <cofactor evidence="1">
        <name>Fe(2+)</name>
        <dbReference type="ChEBI" id="CHEBI:29033"/>
    </cofactor>
</comment>
<dbReference type="Pfam" id="PF13831">
    <property type="entry name" value="PHD_2"/>
    <property type="match status" value="1"/>
</dbReference>
<dbReference type="PROSITE" id="PS51184">
    <property type="entry name" value="JMJC"/>
    <property type="match status" value="1"/>
</dbReference>
<evidence type="ECO:0000256" key="4">
    <source>
        <dbReference type="ARBA" id="ARBA00012900"/>
    </source>
</evidence>
<dbReference type="InterPro" id="IPR001965">
    <property type="entry name" value="Znf_PHD"/>
</dbReference>
<dbReference type="InterPro" id="IPR002999">
    <property type="entry name" value="Tudor"/>
</dbReference>
<keyword evidence="6" id="KW-0677">Repeat</keyword>
<feature type="region of interest" description="Disordered" evidence="18">
    <location>
        <begin position="449"/>
        <end position="573"/>
    </location>
</feature>
<dbReference type="SUPFAM" id="SSF63748">
    <property type="entry name" value="Tudor/PWWP/MBT"/>
    <property type="match status" value="2"/>
</dbReference>
<dbReference type="SUPFAM" id="SSF57903">
    <property type="entry name" value="FYVE/PHD zinc finger"/>
    <property type="match status" value="1"/>
</dbReference>
<dbReference type="Gene3D" id="2.30.30.140">
    <property type="match status" value="1"/>
</dbReference>
<dbReference type="InterPro" id="IPR040477">
    <property type="entry name" value="KDM4-like_Tudor"/>
</dbReference>
<feature type="compositionally biased region" description="Basic residues" evidence="18">
    <location>
        <begin position="455"/>
        <end position="467"/>
    </location>
</feature>
<evidence type="ECO:0000256" key="3">
    <source>
        <dbReference type="ARBA" id="ARBA00009711"/>
    </source>
</evidence>
<dbReference type="Gene3D" id="3.10.330.70">
    <property type="match status" value="1"/>
</dbReference>
<dbReference type="Gene3D" id="2.60.120.650">
    <property type="entry name" value="Cupin"/>
    <property type="match status" value="1"/>
</dbReference>
<evidence type="ECO:0000259" key="21">
    <source>
        <dbReference type="PROSITE" id="PS51805"/>
    </source>
</evidence>
<feature type="compositionally biased region" description="Polar residues" evidence="18">
    <location>
        <begin position="841"/>
        <end position="884"/>
    </location>
</feature>
<dbReference type="InterPro" id="IPR011011">
    <property type="entry name" value="Znf_FYVE_PHD"/>
</dbReference>
<keyword evidence="5" id="KW-0479">Metal-binding</keyword>
<dbReference type="GO" id="GO:0000785">
    <property type="term" value="C:chromatin"/>
    <property type="evidence" value="ECO:0007669"/>
    <property type="project" value="TreeGrafter"/>
</dbReference>
<dbReference type="SMART" id="SM00384">
    <property type="entry name" value="AT_hook"/>
    <property type="match status" value="2"/>
</dbReference>
<dbReference type="InterPro" id="IPR003349">
    <property type="entry name" value="JmjN"/>
</dbReference>
<dbReference type="SMART" id="SM00558">
    <property type="entry name" value="JmjC"/>
    <property type="match status" value="1"/>
</dbReference>
<evidence type="ECO:0000256" key="11">
    <source>
        <dbReference type="ARBA" id="ARBA00023002"/>
    </source>
</evidence>
<comment type="catalytic activity">
    <reaction evidence="16">
        <text>N(6),N(6),N(6)-trimethyl-L-lysyl(9)-[histone H3] + 2 2-oxoglutarate + 2 O2 = N(6)-methyl-L-lysyl(9)-[histone H3] + 2 formaldehyde + 2 succinate + 2 CO2</text>
        <dbReference type="Rhea" id="RHEA:60200"/>
        <dbReference type="Rhea" id="RHEA-COMP:15538"/>
        <dbReference type="Rhea" id="RHEA-COMP:15542"/>
        <dbReference type="ChEBI" id="CHEBI:15379"/>
        <dbReference type="ChEBI" id="CHEBI:16526"/>
        <dbReference type="ChEBI" id="CHEBI:16810"/>
        <dbReference type="ChEBI" id="CHEBI:16842"/>
        <dbReference type="ChEBI" id="CHEBI:30031"/>
        <dbReference type="ChEBI" id="CHEBI:61929"/>
        <dbReference type="ChEBI" id="CHEBI:61961"/>
        <dbReference type="EC" id="1.14.11.66"/>
    </reaction>
</comment>
<evidence type="ECO:0000256" key="15">
    <source>
        <dbReference type="ARBA" id="ARBA00023242"/>
    </source>
</evidence>
<dbReference type="SUPFAM" id="SSF51197">
    <property type="entry name" value="Clavaminate synthase-like"/>
    <property type="match status" value="1"/>
</dbReference>
<evidence type="ECO:0000256" key="12">
    <source>
        <dbReference type="ARBA" id="ARBA00023004"/>
    </source>
</evidence>
<accession>A0A1B6FJ42</accession>
<evidence type="ECO:0000256" key="13">
    <source>
        <dbReference type="ARBA" id="ARBA00023015"/>
    </source>
</evidence>
<comment type="function">
    <text evidence="17">Probable histone demethylase that specifically demethylates 'Lys-9' and 'Lys-36' residues of histone H3, thereby playing a central role in histone code. Demethylation of Lys residue generates formaldehyde and succinate.</text>
</comment>
<evidence type="ECO:0000313" key="22">
    <source>
        <dbReference type="EMBL" id="JAS49993.1"/>
    </source>
</evidence>
<dbReference type="Gene3D" id="3.30.40.10">
    <property type="entry name" value="Zinc/RING finger domain, C3HC4 (zinc finger)"/>
    <property type="match status" value="1"/>
</dbReference>
<evidence type="ECO:0000259" key="19">
    <source>
        <dbReference type="PROSITE" id="PS51183"/>
    </source>
</evidence>
<comment type="subcellular location">
    <subcellularLocation>
        <location evidence="2">Nucleus</location>
    </subcellularLocation>
</comment>
<dbReference type="EC" id="1.14.11.66" evidence="4"/>
<evidence type="ECO:0000256" key="1">
    <source>
        <dbReference type="ARBA" id="ARBA00001954"/>
    </source>
</evidence>
<evidence type="ECO:0000256" key="2">
    <source>
        <dbReference type="ARBA" id="ARBA00004123"/>
    </source>
</evidence>
<dbReference type="SMART" id="SM00545">
    <property type="entry name" value="JmjN"/>
    <property type="match status" value="1"/>
</dbReference>
<feature type="domain" description="JmjC" evidence="20">
    <location>
        <begin position="143"/>
        <end position="309"/>
    </location>
</feature>
<gene>
    <name evidence="22" type="ORF">g.15981</name>
</gene>
<reference evidence="22" key="1">
    <citation type="submission" date="2015-11" db="EMBL/GenBank/DDBJ databases">
        <title>De novo transcriptome assembly of four potential Pierce s Disease insect vectors from Arizona vineyards.</title>
        <authorList>
            <person name="Tassone E.E."/>
        </authorList>
    </citation>
    <scope>NUCLEOTIDE SEQUENCE</scope>
</reference>
<dbReference type="Pfam" id="PF18104">
    <property type="entry name" value="Tudor_2"/>
    <property type="match status" value="2"/>
</dbReference>
<keyword evidence="9" id="KW-0156">Chromatin regulator</keyword>
<dbReference type="Pfam" id="PF02375">
    <property type="entry name" value="JmjN"/>
    <property type="match status" value="1"/>
</dbReference>
<keyword evidence="12" id="KW-0408">Iron</keyword>
<feature type="compositionally biased region" description="Polar residues" evidence="18">
    <location>
        <begin position="529"/>
        <end position="553"/>
    </location>
</feature>
<feature type="compositionally biased region" description="Polar residues" evidence="18">
    <location>
        <begin position="1056"/>
        <end position="1072"/>
    </location>
</feature>
<evidence type="ECO:0000256" key="10">
    <source>
        <dbReference type="ARBA" id="ARBA00022964"/>
    </source>
</evidence>
<dbReference type="CDD" id="cd20392">
    <property type="entry name" value="Tudor_JMJD2_rpt2"/>
    <property type="match status" value="1"/>
</dbReference>
<dbReference type="EMBL" id="GECZ01019776">
    <property type="protein sequence ID" value="JAS49993.1"/>
    <property type="molecule type" value="Transcribed_RNA"/>
</dbReference>
<feature type="region of interest" description="Disordered" evidence="18">
    <location>
        <begin position="1560"/>
        <end position="1580"/>
    </location>
</feature>
<feature type="domain" description="PHD-type" evidence="21">
    <location>
        <begin position="1295"/>
        <end position="1404"/>
    </location>
</feature>
<comment type="similarity">
    <text evidence="3">Belongs to the JHDM3 histone demethylase family.</text>
</comment>
<dbReference type="InterPro" id="IPR019787">
    <property type="entry name" value="Znf_PHD-finger"/>
</dbReference>
<evidence type="ECO:0000256" key="9">
    <source>
        <dbReference type="ARBA" id="ARBA00022853"/>
    </source>
</evidence>
<dbReference type="PANTHER" id="PTHR10694:SF129">
    <property type="entry name" value="LYSINE-SPECIFIC DEMETHYLASE 4B-RELATED"/>
    <property type="match status" value="1"/>
</dbReference>
<dbReference type="Pfam" id="PF02373">
    <property type="entry name" value="JmjC"/>
    <property type="match status" value="1"/>
</dbReference>
<evidence type="ECO:0000256" key="6">
    <source>
        <dbReference type="ARBA" id="ARBA00022737"/>
    </source>
</evidence>
<keyword evidence="15" id="KW-0539">Nucleus</keyword>
<name>A0A1B6FJ42_9HEMI</name>
<feature type="compositionally biased region" description="Basic and acidic residues" evidence="18">
    <location>
        <begin position="602"/>
        <end position="613"/>
    </location>
</feature>
<organism evidence="22">
    <name type="scientific">Cuerna arida</name>
    <dbReference type="NCBI Taxonomy" id="1464854"/>
    <lineage>
        <taxon>Eukaryota</taxon>
        <taxon>Metazoa</taxon>
        <taxon>Ecdysozoa</taxon>
        <taxon>Arthropoda</taxon>
        <taxon>Hexapoda</taxon>
        <taxon>Insecta</taxon>
        <taxon>Pterygota</taxon>
        <taxon>Neoptera</taxon>
        <taxon>Paraneoptera</taxon>
        <taxon>Hemiptera</taxon>
        <taxon>Auchenorrhyncha</taxon>
        <taxon>Membracoidea</taxon>
        <taxon>Cicadellidae</taxon>
        <taxon>Cicadellinae</taxon>
        <taxon>Proconiini</taxon>
        <taxon>Cuerna</taxon>
    </lineage>
</organism>
<dbReference type="GO" id="GO:0010468">
    <property type="term" value="P:regulation of gene expression"/>
    <property type="evidence" value="ECO:0007669"/>
    <property type="project" value="TreeGrafter"/>
</dbReference>
<keyword evidence="10" id="KW-0223">Dioxygenase</keyword>
<evidence type="ECO:0000259" key="20">
    <source>
        <dbReference type="PROSITE" id="PS51184"/>
    </source>
</evidence>
<sequence>MDPLKPTLGLPRIQVFRPTYDEFKDFAKYILYMEEQGAHKAGIAKVIPPPEWKPRKEGYNLENLDVTIPAPICQVVTGKQGLYQQINITKKSMSVQEYKRLAESPRYNTPPSFDYEDLERKYWKNITYIAPIYGADVSGSLTDSDEHVWNINRLGTILDYVNEDYGISIDGVNTAYLYFGMWKTTFAWHTEDMDLYSINYLHFGAPKTWYGIPPEHGRRLERLANGFFPSNCKSCPAFLRHKMTIISPHVLKKYSIPFNKITQEAGEIMITFPYGYHAGFNHGFNCAESTNFASPRWVEYGKRAMQCLCRPDNVKISMDTFVKRFQPEKYELWLQGKDIGPHPEDPGKLTAAPAPSELDILCNKNNPEIPAVFLEAGKKRQPSVRKPKVEIPPDVKKVMDELELEEEIPDEQQLEVLEDIWLKAGEMDPRRSAARMKLNPSEIEDAFILDDGSKHASKKKGKKKKRKGSDDDDDDEEEKKPKQRRVKKEVKDPSEKRKCGRPRKIKVEPNESNQGGIKKSVSDSENESKFMSSSENESKTIIGSENGSKMLNESESELFGSTGRSSFPNQLQEVKHEKFLEQYVKFVKKRGRPPGSKNKVKKEKDPNNPDTKVKVRRKRKPKEPKDPNLEQNKNAMVGNNQISCPNQLMPPGFTTYGQQNTTLTVSPPERKYSPQAQEHSYSTYGQNQTFMNQPQTFHTQQYGQYSHHYNHMGQTVGPHQQSNMQMSQTQMQPPQSPVHNHHMQQQAINRSPIQSQCQMQQNLNLSPIHNQSFVQGQNLNRYSMESPTHTPMRSPVQNLNQNQYQMNRSPIQNQSQMQSNRSPIQSMAQMTNLMVQSPVQNQMQSPSPTHMLSPNHNSQVINRSPPQNQMVQMQGQSVNRSPMQNPHMPDLSLNRSSVQNHNVNQIHNQMPQLSNYQQQVNQYQISPQAQSPQNNVPQTITIVNVNQSQIMCKKPLLVSVSGRMTPSQSPLHSPVILRALGTPNGSPQSGGSSPLHSRGKLQTTAVMKTISNSVSTLLTAGKPIQIRNVPQQRVICVKVPNKSLNGNRESDDSEVLSPNRTSAPENNSYGTDRQNDSDRQIFNMDHGTVISETTACRVEALPSAIDLYESQEEQFHCQRLPRLENYQSRSETSFDSMNNSWNSIQSSPTCSDRSPPLLMRADQDWTATQAGNDANEQLHLRLMMSNNTDLELERTINRYNSHASPHCSLCVLFTADKWGGRNTVPDWTTREWSRELPSESQVTMPSYTQCSRQTPQMAPLVVCASCSVCVHTTCYPSPPPLADWLCDKCQANQCYARCCLCPIRGGALRRTTDSRWVHIVCALFMPDAKFLNHGKASTSEMIELPHFATYNLCALCQREQVYLRCCDTACGAWYHVPCAVYRGAKIRINNNAGSRFLLNCQGHNSNHRHDKMCGAQVGQWVWARHENQRYYKGRVIDITRSPFYMVSFPDGSFTDKMHPSLVNTHEGEDDTPVVGMQVRVRWNDQEYYDAVYQGCETKIMYRVEFSDKSVLCLVREEIYGLDEELPKRLRMRLSHNQSKLTTKVKDVIVVRKKVSLPRPPRLVQPRPIESGSATSPSVAN</sequence>
<keyword evidence="11" id="KW-0560">Oxidoreductase</keyword>
<dbReference type="InterPro" id="IPR017956">
    <property type="entry name" value="AT_hook_DNA-bd_motif"/>
</dbReference>
<evidence type="ECO:0000256" key="8">
    <source>
        <dbReference type="ARBA" id="ARBA00022833"/>
    </source>
</evidence>
<proteinExistence type="inferred from homology"/>
<feature type="compositionally biased region" description="Polar residues" evidence="18">
    <location>
        <begin position="629"/>
        <end position="646"/>
    </location>
</feature>
<evidence type="ECO:0000256" key="18">
    <source>
        <dbReference type="SAM" id="MobiDB-lite"/>
    </source>
</evidence>
<evidence type="ECO:0000256" key="16">
    <source>
        <dbReference type="ARBA" id="ARBA00049349"/>
    </source>
</evidence>
<feature type="compositionally biased region" description="Low complexity" evidence="18">
    <location>
        <begin position="981"/>
        <end position="994"/>
    </location>
</feature>
<dbReference type="SMART" id="SM00333">
    <property type="entry name" value="TUDOR"/>
    <property type="match status" value="2"/>
</dbReference>
<dbReference type="PANTHER" id="PTHR10694">
    <property type="entry name" value="LYSINE-SPECIFIC DEMETHYLASE"/>
    <property type="match status" value="1"/>
</dbReference>
<dbReference type="InterPro" id="IPR034732">
    <property type="entry name" value="EPHD"/>
</dbReference>
<feature type="region of interest" description="Disordered" evidence="18">
    <location>
        <begin position="979"/>
        <end position="998"/>
    </location>
</feature>
<keyword evidence="8" id="KW-0862">Zinc</keyword>
<dbReference type="GO" id="GO:0008270">
    <property type="term" value="F:zinc ion binding"/>
    <property type="evidence" value="ECO:0007669"/>
    <property type="project" value="UniProtKB-KW"/>
</dbReference>
<keyword evidence="13" id="KW-0805">Transcription regulation</keyword>
<dbReference type="GO" id="GO:0140681">
    <property type="term" value="F:histone H3K36me2/H3K36me3 demethylase activity"/>
    <property type="evidence" value="ECO:0007669"/>
    <property type="project" value="UniProtKB-ARBA"/>
</dbReference>
<feature type="compositionally biased region" description="Polar residues" evidence="18">
    <location>
        <begin position="1571"/>
        <end position="1580"/>
    </location>
</feature>
<dbReference type="InterPro" id="IPR013083">
    <property type="entry name" value="Znf_RING/FYVE/PHD"/>
</dbReference>
<dbReference type="GO" id="GO:0003677">
    <property type="term" value="F:DNA binding"/>
    <property type="evidence" value="ECO:0007669"/>
    <property type="project" value="InterPro"/>
</dbReference>
<dbReference type="InterPro" id="IPR003347">
    <property type="entry name" value="JmjC_dom"/>
</dbReference>
<dbReference type="PROSITE" id="PS51183">
    <property type="entry name" value="JMJN"/>
    <property type="match status" value="1"/>
</dbReference>
<evidence type="ECO:0000256" key="17">
    <source>
        <dbReference type="ARBA" id="ARBA00053408"/>
    </source>
</evidence>
<evidence type="ECO:0000256" key="5">
    <source>
        <dbReference type="ARBA" id="ARBA00022723"/>
    </source>
</evidence>
<dbReference type="GO" id="GO:0048512">
    <property type="term" value="P:circadian behavior"/>
    <property type="evidence" value="ECO:0007669"/>
    <property type="project" value="UniProtKB-ARBA"/>
</dbReference>